<evidence type="ECO:0000313" key="1">
    <source>
        <dbReference type="EMBL" id="KAF6109480.1"/>
    </source>
</evidence>
<reference evidence="1 2" key="1">
    <citation type="journal article" date="2020" name="Nature">
        <title>Six reference-quality genomes reveal evolution of bat adaptations.</title>
        <authorList>
            <person name="Jebb D."/>
            <person name="Huang Z."/>
            <person name="Pippel M."/>
            <person name="Hughes G.M."/>
            <person name="Lavrichenko K."/>
            <person name="Devanna P."/>
            <person name="Winkler S."/>
            <person name="Jermiin L.S."/>
            <person name="Skirmuntt E.C."/>
            <person name="Katzourakis A."/>
            <person name="Burkitt-Gray L."/>
            <person name="Ray D.A."/>
            <person name="Sullivan K.A.M."/>
            <person name="Roscito J.G."/>
            <person name="Kirilenko B.M."/>
            <person name="Davalos L.M."/>
            <person name="Corthals A.P."/>
            <person name="Power M.L."/>
            <person name="Jones G."/>
            <person name="Ransome R.D."/>
            <person name="Dechmann D.K.N."/>
            <person name="Locatelli A.G."/>
            <person name="Puechmaille S.J."/>
            <person name="Fedrigo O."/>
            <person name="Jarvis E.D."/>
            <person name="Hiller M."/>
            <person name="Vernes S.C."/>
            <person name="Myers E.W."/>
            <person name="Teeling E.C."/>
        </authorList>
    </citation>
    <scope>NUCLEOTIDE SEQUENCE [LARGE SCALE GENOMIC DNA]</scope>
    <source>
        <strain evidence="1">Bat1K_MPI-CBG_1</strain>
    </source>
</reference>
<sequence length="187" mass="20113">MYIPVPSPWLPGYIHVVQTVLITLTMAGLFPDGPHHNTCRSQGCGEDQGSTCMSKEQRATKSHTSSPPEHGCVFSARSVPHQAHSVRVTQCRFPGAEDHWMPRLGSLRNAHAQHTPCCLSWFSFRGFLSCLGTPHAEVGMAGLGLRAGPGRGQMTGIWVRTAAVLCRQLPLTLGKGAPPPINSPSPC</sequence>
<organism evidence="1 2">
    <name type="scientific">Phyllostomus discolor</name>
    <name type="common">pale spear-nosed bat</name>
    <dbReference type="NCBI Taxonomy" id="89673"/>
    <lineage>
        <taxon>Eukaryota</taxon>
        <taxon>Metazoa</taxon>
        <taxon>Chordata</taxon>
        <taxon>Craniata</taxon>
        <taxon>Vertebrata</taxon>
        <taxon>Euteleostomi</taxon>
        <taxon>Mammalia</taxon>
        <taxon>Eutheria</taxon>
        <taxon>Laurasiatheria</taxon>
        <taxon>Chiroptera</taxon>
        <taxon>Yangochiroptera</taxon>
        <taxon>Phyllostomidae</taxon>
        <taxon>Phyllostominae</taxon>
        <taxon>Phyllostomus</taxon>
    </lineage>
</organism>
<proteinExistence type="predicted"/>
<comment type="caution">
    <text evidence="1">The sequence shown here is derived from an EMBL/GenBank/DDBJ whole genome shotgun (WGS) entry which is preliminary data.</text>
</comment>
<dbReference type="EMBL" id="JABVXQ010000005">
    <property type="protein sequence ID" value="KAF6109480.1"/>
    <property type="molecule type" value="Genomic_DNA"/>
</dbReference>
<dbReference type="Proteomes" id="UP000664940">
    <property type="component" value="Unassembled WGS sequence"/>
</dbReference>
<protein>
    <submittedName>
        <fullName evidence="1">Uncharacterized protein</fullName>
    </submittedName>
</protein>
<gene>
    <name evidence="1" type="ORF">HJG60_010755</name>
</gene>
<accession>A0A834E6C1</accession>
<name>A0A834E6C1_9CHIR</name>
<evidence type="ECO:0000313" key="2">
    <source>
        <dbReference type="Proteomes" id="UP000664940"/>
    </source>
</evidence>
<dbReference type="AlphaFoldDB" id="A0A834E6C1"/>